<dbReference type="InterPro" id="IPR016181">
    <property type="entry name" value="Acyl_CoA_acyltransferase"/>
</dbReference>
<dbReference type="RefSeq" id="WP_242853924.1">
    <property type="nucleotide sequence ID" value="NZ_CYYM01000010.1"/>
</dbReference>
<name>A0A174E9W8_9FIRM</name>
<reference evidence="1 2" key="1">
    <citation type="submission" date="2015-09" db="EMBL/GenBank/DDBJ databases">
        <authorList>
            <consortium name="Pathogen Informatics"/>
        </authorList>
    </citation>
    <scope>NUCLEOTIDE SEQUENCE [LARGE SCALE GENOMIC DNA]</scope>
    <source>
        <strain evidence="1 2">2789STDY5608851</strain>
    </source>
</reference>
<dbReference type="EMBL" id="CYYM01000010">
    <property type="protein sequence ID" value="CUO32780.1"/>
    <property type="molecule type" value="Genomic_DNA"/>
</dbReference>
<evidence type="ECO:0000313" key="1">
    <source>
        <dbReference type="EMBL" id="CUO32780.1"/>
    </source>
</evidence>
<organism evidence="1 2">
    <name type="scientific">Dorea longicatena</name>
    <dbReference type="NCBI Taxonomy" id="88431"/>
    <lineage>
        <taxon>Bacteria</taxon>
        <taxon>Bacillati</taxon>
        <taxon>Bacillota</taxon>
        <taxon>Clostridia</taxon>
        <taxon>Lachnospirales</taxon>
        <taxon>Lachnospiraceae</taxon>
        <taxon>Dorea</taxon>
    </lineage>
</organism>
<gene>
    <name evidence="1" type="ORF">ERS852408_01941</name>
</gene>
<dbReference type="Gene3D" id="3.40.630.30">
    <property type="match status" value="1"/>
</dbReference>
<evidence type="ECO:0000313" key="2">
    <source>
        <dbReference type="Proteomes" id="UP000095380"/>
    </source>
</evidence>
<proteinExistence type="predicted"/>
<sequence>METKIEIGIWRIRRYEERKNMNADFRIDGKVIETKRLILRSFKQTDLEDFYEYASVEGVGEMAGWKHHENIAESQSIMNSFISEDKAFAI</sequence>
<evidence type="ECO:0008006" key="3">
    <source>
        <dbReference type="Google" id="ProtNLM"/>
    </source>
</evidence>
<dbReference type="SUPFAM" id="SSF55729">
    <property type="entry name" value="Acyl-CoA N-acyltransferases (Nat)"/>
    <property type="match status" value="1"/>
</dbReference>
<dbReference type="Proteomes" id="UP000095380">
    <property type="component" value="Unassembled WGS sequence"/>
</dbReference>
<accession>A0A174E9W8</accession>
<dbReference type="AlphaFoldDB" id="A0A174E9W8"/>
<protein>
    <recommendedName>
        <fullName evidence="3">N-acetyltransferase</fullName>
    </recommendedName>
</protein>